<dbReference type="HAMAP" id="MF_00974">
    <property type="entry name" value="DNA_primase_DnaG"/>
    <property type="match status" value="1"/>
</dbReference>
<dbReference type="GO" id="GO:0003899">
    <property type="term" value="F:DNA-directed RNA polymerase activity"/>
    <property type="evidence" value="ECO:0007669"/>
    <property type="project" value="UniProtKB-UniRule"/>
</dbReference>
<keyword evidence="8" id="KW-0863">Zinc-finger</keyword>
<sequence length="634" mass="71488">MRFPPSFIDEVKARLPVSEVVGRRVKLKRAGREFKGLSPFQQEKTPSFTVNDQKQFYHDFSTGKHGNIFDFVMETEGVSFPEAVERLASMAGLPLPRNSREDEQREQRQKSLFEVMELATKFFEQNLASRIGAQARGYLSDRAIISSSTVEFRIGYATADRFALKEYLGSQGVPVADMIEAGLLVAGDDIPVPYDRFRDRIIIPIHDQRGRVVGFGGRALKKDVQPKYLNSPETSIFHKGSIVFNFHRARQPAHEANSVVAVEGYMDAIAVYQAGIKAVVATMGTAFTEEQIATLWRLSPEPVVCFDSDRAGVAAAYRSVDRILPLLRVGKTFRFVFMDEQKDPDDLIREKGVEAFRSVLSGSLPLWDVLWQRETDGQDVRTPDKQAALEQKLYTLVRTIQDPAVNTAFFRTSRTQLANLFWQVNRGPTRNHKEASSKFVRSELKFRGEGQRSGLQKVVLGMLVQYPDLLEDKQDSVLRLHFPEEFDGFLTSLFQLLVTDAKLSVADIWTKLKPVFYDTLQAVHGEAGNGKPRGHRLVERFPILSRDPPLDFVSGCLDHFIKILHWHELEDDIQRARLDAGEGDESAVARLLNLVREGHAEQESISAEGVALSEWAEDIIRIWAPQGGTMHLAA</sequence>
<proteinExistence type="inferred from homology"/>
<dbReference type="InterPro" id="IPR036977">
    <property type="entry name" value="DNA_primase_Znf_CHC2"/>
</dbReference>
<dbReference type="SUPFAM" id="SSF57783">
    <property type="entry name" value="Zinc beta-ribbon"/>
    <property type="match status" value="1"/>
</dbReference>
<evidence type="ECO:0000256" key="8">
    <source>
        <dbReference type="ARBA" id="ARBA00022771"/>
    </source>
</evidence>
<feature type="domain" description="Toprim" evidence="14">
    <location>
        <begin position="257"/>
        <end position="339"/>
    </location>
</feature>
<evidence type="ECO:0000256" key="2">
    <source>
        <dbReference type="ARBA" id="ARBA00022478"/>
    </source>
</evidence>
<dbReference type="Proteomes" id="UP000189940">
    <property type="component" value="Unassembled WGS sequence"/>
</dbReference>
<evidence type="ECO:0000256" key="1">
    <source>
        <dbReference type="ARBA" id="ARBA00001947"/>
    </source>
</evidence>
<evidence type="ECO:0000313" key="16">
    <source>
        <dbReference type="Proteomes" id="UP000189940"/>
    </source>
</evidence>
<protein>
    <recommendedName>
        <fullName evidence="13">DNA primase</fullName>
        <ecNumber evidence="13">2.7.7.101</ecNumber>
    </recommendedName>
</protein>
<dbReference type="RefSeq" id="WP_079447489.1">
    <property type="nucleotide sequence ID" value="NZ_MWPQ01000049.1"/>
</dbReference>
<dbReference type="PANTHER" id="PTHR30313:SF2">
    <property type="entry name" value="DNA PRIMASE"/>
    <property type="match status" value="1"/>
</dbReference>
<keyword evidence="3 13" id="KW-0639">Primosome</keyword>
<keyword evidence="4 13" id="KW-0808">Transferase</keyword>
<organism evidence="15 16">
    <name type="scientific">Nitrobacter vulgaris</name>
    <dbReference type="NCBI Taxonomy" id="29421"/>
    <lineage>
        <taxon>Bacteria</taxon>
        <taxon>Pseudomonadati</taxon>
        <taxon>Pseudomonadota</taxon>
        <taxon>Alphaproteobacteria</taxon>
        <taxon>Hyphomicrobiales</taxon>
        <taxon>Nitrobacteraceae</taxon>
        <taxon>Nitrobacter</taxon>
    </lineage>
</organism>
<dbReference type="FunFam" id="3.40.1360.10:FF:000002">
    <property type="entry name" value="DNA primase"/>
    <property type="match status" value="1"/>
</dbReference>
<evidence type="ECO:0000256" key="13">
    <source>
        <dbReference type="HAMAP-Rule" id="MF_00974"/>
    </source>
</evidence>
<dbReference type="InterPro" id="IPR050219">
    <property type="entry name" value="DnaG_primase"/>
</dbReference>
<keyword evidence="16" id="KW-1185">Reference proteome</keyword>
<keyword evidence="11 13" id="KW-0238">DNA-binding</keyword>
<comment type="function">
    <text evidence="13">RNA polymerase that catalyzes the synthesis of short RNA molecules used as primers for DNA polymerase during DNA replication.</text>
</comment>
<evidence type="ECO:0000256" key="5">
    <source>
        <dbReference type="ARBA" id="ARBA00022695"/>
    </source>
</evidence>
<dbReference type="InterPro" id="IPR013264">
    <property type="entry name" value="DNAG_N"/>
</dbReference>
<evidence type="ECO:0000256" key="10">
    <source>
        <dbReference type="ARBA" id="ARBA00022842"/>
    </source>
</evidence>
<dbReference type="InterPro" id="IPR037068">
    <property type="entry name" value="DNA_primase_core_N_sf"/>
</dbReference>
<evidence type="ECO:0000313" key="15">
    <source>
        <dbReference type="EMBL" id="OPH82122.1"/>
    </source>
</evidence>
<keyword evidence="7" id="KW-0479">Metal-binding</keyword>
<dbReference type="PANTHER" id="PTHR30313">
    <property type="entry name" value="DNA PRIMASE"/>
    <property type="match status" value="1"/>
</dbReference>
<dbReference type="GO" id="GO:1990077">
    <property type="term" value="C:primosome complex"/>
    <property type="evidence" value="ECO:0007669"/>
    <property type="project" value="UniProtKB-KW"/>
</dbReference>
<comment type="subunit">
    <text evidence="13">Monomer. Interacts with DnaB.</text>
</comment>
<dbReference type="SMART" id="SM00493">
    <property type="entry name" value="TOPRIM"/>
    <property type="match status" value="1"/>
</dbReference>
<dbReference type="FunFam" id="3.90.980.10:FF:000001">
    <property type="entry name" value="DNA primase"/>
    <property type="match status" value="1"/>
</dbReference>
<comment type="catalytic activity">
    <reaction evidence="13">
        <text>ssDNA + n NTP = ssDNA/pppN(pN)n-1 hybrid + (n-1) diphosphate.</text>
        <dbReference type="EC" id="2.7.7.101"/>
    </reaction>
</comment>
<comment type="caution">
    <text evidence="15">The sequence shown here is derived from an EMBL/GenBank/DDBJ whole genome shotgun (WGS) entry which is preliminary data.</text>
</comment>
<evidence type="ECO:0000256" key="3">
    <source>
        <dbReference type="ARBA" id="ARBA00022515"/>
    </source>
</evidence>
<evidence type="ECO:0000259" key="14">
    <source>
        <dbReference type="PROSITE" id="PS50880"/>
    </source>
</evidence>
<keyword evidence="10" id="KW-0460">Magnesium</keyword>
<dbReference type="Pfam" id="PF01807">
    <property type="entry name" value="Zn_ribbon_DnaG"/>
    <property type="match status" value="1"/>
</dbReference>
<dbReference type="GO" id="GO:0006269">
    <property type="term" value="P:DNA replication, synthesis of primer"/>
    <property type="evidence" value="ECO:0007669"/>
    <property type="project" value="UniProtKB-UniRule"/>
</dbReference>
<dbReference type="Gene3D" id="3.90.980.10">
    <property type="entry name" value="DNA primase, catalytic core, N-terminal domain"/>
    <property type="match status" value="1"/>
</dbReference>
<evidence type="ECO:0000256" key="4">
    <source>
        <dbReference type="ARBA" id="ARBA00022679"/>
    </source>
</evidence>
<dbReference type="GO" id="GO:0008270">
    <property type="term" value="F:zinc ion binding"/>
    <property type="evidence" value="ECO:0007669"/>
    <property type="project" value="UniProtKB-KW"/>
</dbReference>
<dbReference type="AlphaFoldDB" id="A0A1V4HWY0"/>
<dbReference type="CDD" id="cd03364">
    <property type="entry name" value="TOPRIM_DnaG_primases"/>
    <property type="match status" value="1"/>
</dbReference>
<accession>A0A1V4HWY0</accession>
<dbReference type="Pfam" id="PF13155">
    <property type="entry name" value="Toprim_2"/>
    <property type="match status" value="1"/>
</dbReference>
<dbReference type="SUPFAM" id="SSF56731">
    <property type="entry name" value="DNA primase core"/>
    <property type="match status" value="1"/>
</dbReference>
<dbReference type="Gene3D" id="3.40.1360.10">
    <property type="match status" value="1"/>
</dbReference>
<dbReference type="GO" id="GO:0000428">
    <property type="term" value="C:DNA-directed RNA polymerase complex"/>
    <property type="evidence" value="ECO:0007669"/>
    <property type="project" value="UniProtKB-KW"/>
</dbReference>
<dbReference type="NCBIfam" id="TIGR01391">
    <property type="entry name" value="dnaG"/>
    <property type="match status" value="1"/>
</dbReference>
<reference evidence="15 16" key="1">
    <citation type="submission" date="2017-02" db="EMBL/GenBank/DDBJ databases">
        <title>Genome sequence of the nitrite-oxidizing bacterium Nitrobacter vulgaris strain Ab1.</title>
        <authorList>
            <person name="Mellbye B.L."/>
            <person name="Davis E.W."/>
            <person name="Spieck E."/>
            <person name="Chang J.H."/>
            <person name="Bottomley P.J."/>
            <person name="Sayavedra-Soto L.A."/>
        </authorList>
    </citation>
    <scope>NUCLEOTIDE SEQUENCE [LARGE SCALE GENOMIC DNA]</scope>
    <source>
        <strain evidence="15 16">Ab1</strain>
    </source>
</reference>
<dbReference type="Gene3D" id="3.90.580.10">
    <property type="entry name" value="Zinc finger, CHC2-type domain"/>
    <property type="match status" value="1"/>
</dbReference>
<evidence type="ECO:0000256" key="11">
    <source>
        <dbReference type="ARBA" id="ARBA00023125"/>
    </source>
</evidence>
<dbReference type="InterPro" id="IPR006295">
    <property type="entry name" value="DNA_primase_DnaG"/>
</dbReference>
<dbReference type="InterPro" id="IPR034151">
    <property type="entry name" value="TOPRIM_DnaG_bac"/>
</dbReference>
<keyword evidence="9" id="KW-0862">Zinc</keyword>
<evidence type="ECO:0000256" key="9">
    <source>
        <dbReference type="ARBA" id="ARBA00022833"/>
    </source>
</evidence>
<dbReference type="OrthoDB" id="9803773at2"/>
<name>A0A1V4HWY0_NITVU</name>
<keyword evidence="12 13" id="KW-0804">Transcription</keyword>
<dbReference type="STRING" id="29421.B2M20_13140"/>
<dbReference type="GO" id="GO:0005737">
    <property type="term" value="C:cytoplasm"/>
    <property type="evidence" value="ECO:0007669"/>
    <property type="project" value="TreeGrafter"/>
</dbReference>
<dbReference type="FunFam" id="3.90.580.10:FF:000001">
    <property type="entry name" value="DNA primase"/>
    <property type="match status" value="1"/>
</dbReference>
<keyword evidence="6 13" id="KW-0235">DNA replication</keyword>
<comment type="similarity">
    <text evidence="13">Belongs to the DnaG primase family.</text>
</comment>
<evidence type="ECO:0000256" key="7">
    <source>
        <dbReference type="ARBA" id="ARBA00022723"/>
    </source>
</evidence>
<dbReference type="Pfam" id="PF08275">
    <property type="entry name" value="DNAG_N"/>
    <property type="match status" value="1"/>
</dbReference>
<keyword evidence="5 13" id="KW-0548">Nucleotidyltransferase</keyword>
<comment type="cofactor">
    <cofactor evidence="1">
        <name>Zn(2+)</name>
        <dbReference type="ChEBI" id="CHEBI:29105"/>
    </cofactor>
</comment>
<evidence type="ECO:0000256" key="6">
    <source>
        <dbReference type="ARBA" id="ARBA00022705"/>
    </source>
</evidence>
<dbReference type="SMART" id="SM00400">
    <property type="entry name" value="ZnF_CHCC"/>
    <property type="match status" value="1"/>
</dbReference>
<keyword evidence="2 13" id="KW-0240">DNA-directed RNA polymerase</keyword>
<dbReference type="EMBL" id="MWPQ01000049">
    <property type="protein sequence ID" value="OPH82122.1"/>
    <property type="molecule type" value="Genomic_DNA"/>
</dbReference>
<dbReference type="InterPro" id="IPR030846">
    <property type="entry name" value="DnaG_bac"/>
</dbReference>
<comment type="caution">
    <text evidence="13">Lacks conserved residue(s) required for the propagation of feature annotation.</text>
</comment>
<gene>
    <name evidence="13" type="primary">dnaG</name>
    <name evidence="15" type="ORF">B2M20_13140</name>
</gene>
<dbReference type="PROSITE" id="PS50880">
    <property type="entry name" value="TOPRIM"/>
    <property type="match status" value="1"/>
</dbReference>
<dbReference type="InterPro" id="IPR006171">
    <property type="entry name" value="TOPRIM_dom"/>
</dbReference>
<dbReference type="GO" id="GO:0003677">
    <property type="term" value="F:DNA binding"/>
    <property type="evidence" value="ECO:0007669"/>
    <property type="project" value="UniProtKB-KW"/>
</dbReference>
<evidence type="ECO:0000256" key="12">
    <source>
        <dbReference type="ARBA" id="ARBA00023163"/>
    </source>
</evidence>
<dbReference type="InterPro" id="IPR002694">
    <property type="entry name" value="Znf_CHC2"/>
</dbReference>
<dbReference type="EC" id="2.7.7.101" evidence="13"/>